<dbReference type="EMBL" id="CP111025">
    <property type="protein sequence ID" value="WAR26398.1"/>
    <property type="molecule type" value="Genomic_DNA"/>
</dbReference>
<evidence type="ECO:0000256" key="3">
    <source>
        <dbReference type="ARBA" id="ARBA00047960"/>
    </source>
</evidence>
<dbReference type="PROSITE" id="PS50404">
    <property type="entry name" value="GST_NTER"/>
    <property type="match status" value="1"/>
</dbReference>
<evidence type="ECO:0000313" key="6">
    <source>
        <dbReference type="EMBL" id="WAR26398.1"/>
    </source>
</evidence>
<evidence type="ECO:0000256" key="2">
    <source>
        <dbReference type="ARBA" id="ARBA00022679"/>
    </source>
</evidence>
<feature type="domain" description="GST C-terminal" evidence="5">
    <location>
        <begin position="10"/>
        <end position="153"/>
    </location>
</feature>
<reference evidence="6" key="1">
    <citation type="submission" date="2022-11" db="EMBL/GenBank/DDBJ databases">
        <title>Centuries of genome instability and evolution in soft-shell clam transmissible cancer (bioRxiv).</title>
        <authorList>
            <person name="Hart S.F.M."/>
            <person name="Yonemitsu M.A."/>
            <person name="Giersch R.M."/>
            <person name="Beal B.F."/>
            <person name="Arriagada G."/>
            <person name="Davis B.W."/>
            <person name="Ostrander E.A."/>
            <person name="Goff S.P."/>
            <person name="Metzger M.J."/>
        </authorList>
    </citation>
    <scope>NUCLEOTIDE SEQUENCE</scope>
    <source>
        <strain evidence="6">MELC-2E11</strain>
        <tissue evidence="6">Siphon/mantle</tissue>
    </source>
</reference>
<proteinExistence type="predicted"/>
<dbReference type="PANTHER" id="PTHR11571:SF224">
    <property type="entry name" value="HEMATOPOIETIC PROSTAGLANDIN D SYNTHASE"/>
    <property type="match status" value="1"/>
</dbReference>
<evidence type="ECO:0000259" key="4">
    <source>
        <dbReference type="PROSITE" id="PS50404"/>
    </source>
</evidence>
<dbReference type="EC" id="2.5.1.18" evidence="1"/>
<dbReference type="SUPFAM" id="SSF52833">
    <property type="entry name" value="Thioredoxin-like"/>
    <property type="match status" value="1"/>
</dbReference>
<dbReference type="PROSITE" id="PS50405">
    <property type="entry name" value="GST_CTER"/>
    <property type="match status" value="1"/>
</dbReference>
<dbReference type="InterPro" id="IPR010987">
    <property type="entry name" value="Glutathione-S-Trfase_C-like"/>
</dbReference>
<feature type="domain" description="GST N-terminal" evidence="4">
    <location>
        <begin position="2"/>
        <end position="65"/>
    </location>
</feature>
<protein>
    <recommendedName>
        <fullName evidence="1">glutathione transferase</fullName>
        <ecNumber evidence="1">2.5.1.18</ecNumber>
    </recommendedName>
</protein>
<dbReference type="CDD" id="cd03192">
    <property type="entry name" value="GST_C_Sigma_like"/>
    <property type="match status" value="1"/>
</dbReference>
<keyword evidence="2" id="KW-0808">Transferase</keyword>
<dbReference type="InterPro" id="IPR004045">
    <property type="entry name" value="Glutathione_S-Trfase_N"/>
</dbReference>
<accession>A0ABY7FW26</accession>
<dbReference type="SUPFAM" id="SSF47616">
    <property type="entry name" value="GST C-terminal domain-like"/>
    <property type="match status" value="1"/>
</dbReference>
<dbReference type="InterPro" id="IPR004046">
    <property type="entry name" value="GST_C"/>
</dbReference>
<dbReference type="Pfam" id="PF14497">
    <property type="entry name" value="GST_C_3"/>
    <property type="match status" value="1"/>
</dbReference>
<dbReference type="InterPro" id="IPR050213">
    <property type="entry name" value="GST_superfamily"/>
</dbReference>
<evidence type="ECO:0000256" key="1">
    <source>
        <dbReference type="ARBA" id="ARBA00012452"/>
    </source>
</evidence>
<gene>
    <name evidence="6" type="ORF">MAR_012102</name>
</gene>
<dbReference type="CDD" id="cd03039">
    <property type="entry name" value="GST_N_Sigma_like"/>
    <property type="match status" value="1"/>
</dbReference>
<evidence type="ECO:0000313" key="7">
    <source>
        <dbReference type="Proteomes" id="UP001164746"/>
    </source>
</evidence>
<dbReference type="PANTHER" id="PTHR11571">
    <property type="entry name" value="GLUTATHIONE S-TRANSFERASE"/>
    <property type="match status" value="1"/>
</dbReference>
<sequence length="153" mass="17047">MPSYKFTYFNGKGRAEVSRLLFAAAGKAFDDVRIDSAQWSDLKKVMPQGTLPVLEVGGKTKISQSAKKREEFLAGDAKKYLGFLENLVKEGGKSGFAVGSSLTVADLMLYAFIENSQIVELLKDYKLLDANRKKVEQLPKIKEYLAKRPVTTF</sequence>
<dbReference type="InterPro" id="IPR036249">
    <property type="entry name" value="Thioredoxin-like_sf"/>
</dbReference>
<name>A0ABY7FW26_MYAAR</name>
<evidence type="ECO:0000259" key="5">
    <source>
        <dbReference type="PROSITE" id="PS50405"/>
    </source>
</evidence>
<keyword evidence="7" id="KW-1185">Reference proteome</keyword>
<dbReference type="Gene3D" id="1.20.1050.130">
    <property type="match status" value="2"/>
</dbReference>
<comment type="catalytic activity">
    <reaction evidence="3">
        <text>RX + glutathione = an S-substituted glutathione + a halide anion + H(+)</text>
        <dbReference type="Rhea" id="RHEA:16437"/>
        <dbReference type="ChEBI" id="CHEBI:15378"/>
        <dbReference type="ChEBI" id="CHEBI:16042"/>
        <dbReference type="ChEBI" id="CHEBI:17792"/>
        <dbReference type="ChEBI" id="CHEBI:57925"/>
        <dbReference type="ChEBI" id="CHEBI:90779"/>
        <dbReference type="EC" id="2.5.1.18"/>
    </reaction>
</comment>
<dbReference type="InterPro" id="IPR036282">
    <property type="entry name" value="Glutathione-S-Trfase_C_sf"/>
</dbReference>
<organism evidence="6 7">
    <name type="scientific">Mya arenaria</name>
    <name type="common">Soft-shell clam</name>
    <dbReference type="NCBI Taxonomy" id="6604"/>
    <lineage>
        <taxon>Eukaryota</taxon>
        <taxon>Metazoa</taxon>
        <taxon>Spiralia</taxon>
        <taxon>Lophotrochozoa</taxon>
        <taxon>Mollusca</taxon>
        <taxon>Bivalvia</taxon>
        <taxon>Autobranchia</taxon>
        <taxon>Heteroconchia</taxon>
        <taxon>Euheterodonta</taxon>
        <taxon>Imparidentia</taxon>
        <taxon>Neoheterodontei</taxon>
        <taxon>Myida</taxon>
        <taxon>Myoidea</taxon>
        <taxon>Myidae</taxon>
        <taxon>Mya</taxon>
    </lineage>
</organism>
<dbReference type="Proteomes" id="UP001164746">
    <property type="component" value="Chromosome 14"/>
</dbReference>